<feature type="chain" id="PRO_5024851824" description="DUF4843 domain-containing protein" evidence="1">
    <location>
        <begin position="23"/>
        <end position="191"/>
    </location>
</feature>
<dbReference type="Proteomes" id="UP000448877">
    <property type="component" value="Unassembled WGS sequence"/>
</dbReference>
<feature type="signal peptide" evidence="1">
    <location>
        <begin position="1"/>
        <end position="22"/>
    </location>
</feature>
<name>A0A642Q3I5_9BACE</name>
<dbReference type="RefSeq" id="WP_131797106.1">
    <property type="nucleotide sequence ID" value="NZ_CABMLT010000006.1"/>
</dbReference>
<accession>A0A642Q3I5</accession>
<comment type="caution">
    <text evidence="2">The sequence shown here is derived from an EMBL/GenBank/DDBJ whole genome shotgun (WGS) entry which is preliminary data.</text>
</comment>
<evidence type="ECO:0008006" key="4">
    <source>
        <dbReference type="Google" id="ProtNLM"/>
    </source>
</evidence>
<sequence length="191" mass="21805">MEKGKKKRMFFFSVFLSIMAFTACTDNVDIDNQVLNPRDNVVTRSEVDTIQYFTVCSYLYGEDITYYPSTIPSDNRAVVRIQFNRTNLRYPGDHAGIIEGRTFTFKYLPVGTSIGFSTFTAKVSIKGTDAVLVDIDSKINYALVEVYLPNAFEHPEFVTGSSTWPVYVYDDMGRFIGDENDLPKIRYDGRK</sequence>
<protein>
    <recommendedName>
        <fullName evidence="4">DUF4843 domain-containing protein</fullName>
    </recommendedName>
</protein>
<gene>
    <name evidence="2" type="ORF">F2Y81_02490</name>
</gene>
<dbReference type="PROSITE" id="PS51257">
    <property type="entry name" value="PROKAR_LIPOPROTEIN"/>
    <property type="match status" value="1"/>
</dbReference>
<reference evidence="2 3" key="1">
    <citation type="journal article" date="2019" name="Nat. Med.">
        <title>A library of human gut bacterial isolates paired with longitudinal multiomics data enables mechanistic microbiome research.</title>
        <authorList>
            <person name="Poyet M."/>
            <person name="Groussin M."/>
            <person name="Gibbons S.M."/>
            <person name="Avila-Pacheco J."/>
            <person name="Jiang X."/>
            <person name="Kearney S.M."/>
            <person name="Perrotta A.R."/>
            <person name="Berdy B."/>
            <person name="Zhao S."/>
            <person name="Lieberman T.D."/>
            <person name="Swanson P.K."/>
            <person name="Smith M."/>
            <person name="Roesemann S."/>
            <person name="Alexander J.E."/>
            <person name="Rich S.A."/>
            <person name="Livny J."/>
            <person name="Vlamakis H."/>
            <person name="Clish C."/>
            <person name="Bullock K."/>
            <person name="Deik A."/>
            <person name="Scott J."/>
            <person name="Pierce K.A."/>
            <person name="Xavier R.J."/>
            <person name="Alm E.J."/>
        </authorList>
    </citation>
    <scope>NUCLEOTIDE SEQUENCE [LARGE SCALE GENOMIC DNA]</scope>
    <source>
        <strain evidence="2 3">BIOML-A6</strain>
    </source>
</reference>
<dbReference type="EMBL" id="VVYV01000002">
    <property type="protein sequence ID" value="KAA5423458.1"/>
    <property type="molecule type" value="Genomic_DNA"/>
</dbReference>
<dbReference type="AlphaFoldDB" id="A0A642Q3I5"/>
<organism evidence="2 3">
    <name type="scientific">Bacteroides cellulosilyticus</name>
    <dbReference type="NCBI Taxonomy" id="246787"/>
    <lineage>
        <taxon>Bacteria</taxon>
        <taxon>Pseudomonadati</taxon>
        <taxon>Bacteroidota</taxon>
        <taxon>Bacteroidia</taxon>
        <taxon>Bacteroidales</taxon>
        <taxon>Bacteroidaceae</taxon>
        <taxon>Bacteroides</taxon>
    </lineage>
</organism>
<evidence type="ECO:0000256" key="1">
    <source>
        <dbReference type="SAM" id="SignalP"/>
    </source>
</evidence>
<dbReference type="GeneID" id="66306901"/>
<evidence type="ECO:0000313" key="2">
    <source>
        <dbReference type="EMBL" id="KAA5423458.1"/>
    </source>
</evidence>
<proteinExistence type="predicted"/>
<keyword evidence="1" id="KW-0732">Signal</keyword>
<evidence type="ECO:0000313" key="3">
    <source>
        <dbReference type="Proteomes" id="UP000448877"/>
    </source>
</evidence>